<sequence>MVYLRGFFTCIVQHTEGSDTFTSAQYPDTGTVDDSWEITVDQKHQILLQFLDFSLNETTSCTADVLELYNGDRFDNVLIDRFCWDDATVLTSTAYVSTGHQLYMRLITAEGYSRKGFRAHYTSVDLQHTNSSGKITSPGYPNTGHPLDEAWRIKVNEGFVVGILAVVVFTVFVIAIIVWKFKIKKAKSSPPTGQAIQSQMAGNPGTYEDVNLQKNAINRASLETSHEKKSVMNLSTTAYVEPCCIVPHTDKSGTITSSQYPGTGAVNDAWEITVDQGHQILLQFLDFSLNETTSCTVDVLELYNGGESDNVLIDRFCWKDATVLASTAYVSTGNQLYVRLKTADGYSRKGFRAQYTSGKCHRKI</sequence>
<dbReference type="PANTHER" id="PTHR46908">
    <property type="entry name" value="CUBILIN-LIKE PROTEIN"/>
    <property type="match status" value="1"/>
</dbReference>
<dbReference type="InterPro" id="IPR035914">
    <property type="entry name" value="Sperma_CUB_dom_sf"/>
</dbReference>
<feature type="domain" description="CUB" evidence="4">
    <location>
        <begin position="244"/>
        <end position="358"/>
    </location>
</feature>
<evidence type="ECO:0000256" key="2">
    <source>
        <dbReference type="PROSITE-ProRule" id="PRU00059"/>
    </source>
</evidence>
<dbReference type="CDD" id="cd00041">
    <property type="entry name" value="CUB"/>
    <property type="match status" value="2"/>
</dbReference>
<dbReference type="InterPro" id="IPR000859">
    <property type="entry name" value="CUB_dom"/>
</dbReference>
<dbReference type="SUPFAM" id="SSF49854">
    <property type="entry name" value="Spermadhesin, CUB domain"/>
    <property type="match status" value="2"/>
</dbReference>
<reference evidence="5" key="1">
    <citation type="submission" date="2021-10" db="EMBL/GenBank/DDBJ databases">
        <title>Tropical sea cucumber genome reveals ecological adaptation and Cuvierian tubules defense mechanism.</title>
        <authorList>
            <person name="Chen T."/>
        </authorList>
    </citation>
    <scope>NUCLEOTIDE SEQUENCE</scope>
    <source>
        <strain evidence="5">Nanhai2018</strain>
        <tissue evidence="5">Muscle</tissue>
    </source>
</reference>
<keyword evidence="3" id="KW-1133">Transmembrane helix</keyword>
<proteinExistence type="predicted"/>
<keyword evidence="3" id="KW-0472">Membrane</keyword>
<protein>
    <submittedName>
        <fullName evidence="5">Cubilin</fullName>
    </submittedName>
</protein>
<evidence type="ECO:0000256" key="1">
    <source>
        <dbReference type="ARBA" id="ARBA00023157"/>
    </source>
</evidence>
<evidence type="ECO:0000259" key="4">
    <source>
        <dbReference type="PROSITE" id="PS01180"/>
    </source>
</evidence>
<organism evidence="5 6">
    <name type="scientific">Holothuria leucospilota</name>
    <name type="common">Black long sea cucumber</name>
    <name type="synonym">Mertensiothuria leucospilota</name>
    <dbReference type="NCBI Taxonomy" id="206669"/>
    <lineage>
        <taxon>Eukaryota</taxon>
        <taxon>Metazoa</taxon>
        <taxon>Echinodermata</taxon>
        <taxon>Eleutherozoa</taxon>
        <taxon>Echinozoa</taxon>
        <taxon>Holothuroidea</taxon>
        <taxon>Aspidochirotacea</taxon>
        <taxon>Aspidochirotida</taxon>
        <taxon>Holothuriidae</taxon>
        <taxon>Holothuria</taxon>
    </lineage>
</organism>
<feature type="domain" description="CUB" evidence="4">
    <location>
        <begin position="10"/>
        <end position="124"/>
    </location>
</feature>
<comment type="caution">
    <text evidence="5">The sequence shown here is derived from an EMBL/GenBank/DDBJ whole genome shotgun (WGS) entry which is preliminary data.</text>
</comment>
<dbReference type="InterPro" id="IPR052129">
    <property type="entry name" value="Spermadhesin-Link_domain"/>
</dbReference>
<keyword evidence="6" id="KW-1185">Reference proteome</keyword>
<dbReference type="Proteomes" id="UP001152320">
    <property type="component" value="Chromosome 12"/>
</dbReference>
<feature type="transmembrane region" description="Helical" evidence="3">
    <location>
        <begin position="159"/>
        <end position="179"/>
    </location>
</feature>
<dbReference type="Pfam" id="PF00431">
    <property type="entry name" value="CUB"/>
    <property type="match status" value="2"/>
</dbReference>
<gene>
    <name evidence="5" type="ORF">HOLleu_25736</name>
</gene>
<dbReference type="EMBL" id="JAIZAY010000012">
    <property type="protein sequence ID" value="KAJ8032259.1"/>
    <property type="molecule type" value="Genomic_DNA"/>
</dbReference>
<keyword evidence="1" id="KW-1015">Disulfide bond</keyword>
<dbReference type="PROSITE" id="PS01180">
    <property type="entry name" value="CUB"/>
    <property type="match status" value="2"/>
</dbReference>
<evidence type="ECO:0000256" key="3">
    <source>
        <dbReference type="SAM" id="Phobius"/>
    </source>
</evidence>
<evidence type="ECO:0000313" key="5">
    <source>
        <dbReference type="EMBL" id="KAJ8032259.1"/>
    </source>
</evidence>
<evidence type="ECO:0000313" key="6">
    <source>
        <dbReference type="Proteomes" id="UP001152320"/>
    </source>
</evidence>
<dbReference type="Gene3D" id="2.60.120.290">
    <property type="entry name" value="Spermadhesin, CUB domain"/>
    <property type="match status" value="2"/>
</dbReference>
<name>A0A9Q1BTA7_HOLLE</name>
<dbReference type="AlphaFoldDB" id="A0A9Q1BTA7"/>
<keyword evidence="3" id="KW-0812">Transmembrane</keyword>
<comment type="caution">
    <text evidence="2">Lacks conserved residue(s) required for the propagation of feature annotation.</text>
</comment>
<dbReference type="FunFam" id="2.60.120.290:FF:000005">
    <property type="entry name" value="Procollagen C-endopeptidase enhancer 1"/>
    <property type="match status" value="1"/>
</dbReference>
<dbReference type="PANTHER" id="PTHR46908:SF8">
    <property type="entry name" value="C-TYPE LECTIN DOMAIN-CONTAINING PROTEIN"/>
    <property type="match status" value="1"/>
</dbReference>
<dbReference type="SMART" id="SM00042">
    <property type="entry name" value="CUB"/>
    <property type="match status" value="2"/>
</dbReference>
<accession>A0A9Q1BTA7</accession>
<dbReference type="OrthoDB" id="9971251at2759"/>